<name>A0A1Y3BTK0_EURMA</name>
<proteinExistence type="predicted"/>
<evidence type="ECO:0000313" key="2">
    <source>
        <dbReference type="EMBL" id="OTF83133.1"/>
    </source>
</evidence>
<dbReference type="Proteomes" id="UP000194236">
    <property type="component" value="Unassembled WGS sequence"/>
</dbReference>
<reference evidence="2 3" key="1">
    <citation type="submission" date="2017-03" db="EMBL/GenBank/DDBJ databases">
        <title>Genome Survey of Euroglyphus maynei.</title>
        <authorList>
            <person name="Arlian L.G."/>
            <person name="Morgan M.S."/>
            <person name="Rider S.D."/>
        </authorList>
    </citation>
    <scope>NUCLEOTIDE SEQUENCE [LARGE SCALE GENOMIC DNA]</scope>
    <source>
        <strain evidence="2">Arlian Lab</strain>
        <tissue evidence="2">Whole body</tissue>
    </source>
</reference>
<feature type="region of interest" description="Disordered" evidence="1">
    <location>
        <begin position="1"/>
        <end position="25"/>
    </location>
</feature>
<evidence type="ECO:0000313" key="3">
    <source>
        <dbReference type="Proteomes" id="UP000194236"/>
    </source>
</evidence>
<comment type="caution">
    <text evidence="2">The sequence shown here is derived from an EMBL/GenBank/DDBJ whole genome shotgun (WGS) entry which is preliminary data.</text>
</comment>
<dbReference type="EMBL" id="MUJZ01004968">
    <property type="protein sequence ID" value="OTF83133.1"/>
    <property type="molecule type" value="Genomic_DNA"/>
</dbReference>
<gene>
    <name evidence="2" type="ORF">BLA29_011183</name>
</gene>
<protein>
    <submittedName>
        <fullName evidence="2">Uncharacterized protein</fullName>
    </submittedName>
</protein>
<keyword evidence="3" id="KW-1185">Reference proteome</keyword>
<evidence type="ECO:0000256" key="1">
    <source>
        <dbReference type="SAM" id="MobiDB-lite"/>
    </source>
</evidence>
<feature type="non-terminal residue" evidence="2">
    <location>
        <position position="59"/>
    </location>
</feature>
<accession>A0A1Y3BTK0</accession>
<organism evidence="2 3">
    <name type="scientific">Euroglyphus maynei</name>
    <name type="common">Mayne's house dust mite</name>
    <dbReference type="NCBI Taxonomy" id="6958"/>
    <lineage>
        <taxon>Eukaryota</taxon>
        <taxon>Metazoa</taxon>
        <taxon>Ecdysozoa</taxon>
        <taxon>Arthropoda</taxon>
        <taxon>Chelicerata</taxon>
        <taxon>Arachnida</taxon>
        <taxon>Acari</taxon>
        <taxon>Acariformes</taxon>
        <taxon>Sarcoptiformes</taxon>
        <taxon>Astigmata</taxon>
        <taxon>Psoroptidia</taxon>
        <taxon>Analgoidea</taxon>
        <taxon>Pyroglyphidae</taxon>
        <taxon>Pyroglyphinae</taxon>
        <taxon>Euroglyphus</taxon>
    </lineage>
</organism>
<dbReference type="AlphaFoldDB" id="A0A1Y3BTK0"/>
<sequence length="59" mass="6442">MQCVDLTDSSPTIPIKDNNRDQIDYHRPSAAQLEEYERELRRRLLHGGDSTGGGGGGGT</sequence>